<proteinExistence type="predicted"/>
<dbReference type="Proteomes" id="UP000240009">
    <property type="component" value="Unassembled WGS sequence"/>
</dbReference>
<organism evidence="1 2">
    <name type="scientific">Blastopirellula marina</name>
    <dbReference type="NCBI Taxonomy" id="124"/>
    <lineage>
        <taxon>Bacteria</taxon>
        <taxon>Pseudomonadati</taxon>
        <taxon>Planctomycetota</taxon>
        <taxon>Planctomycetia</taxon>
        <taxon>Pirellulales</taxon>
        <taxon>Pirellulaceae</taxon>
        <taxon>Blastopirellula</taxon>
    </lineage>
</organism>
<dbReference type="EMBL" id="PUIA01000037">
    <property type="protein sequence ID" value="PQO31291.1"/>
    <property type="molecule type" value="Genomic_DNA"/>
</dbReference>
<accession>A0A2S8FGJ1</accession>
<gene>
    <name evidence="1" type="ORF">C5Y96_13190</name>
</gene>
<comment type="caution">
    <text evidence="1">The sequence shown here is derived from an EMBL/GenBank/DDBJ whole genome shotgun (WGS) entry which is preliminary data.</text>
</comment>
<evidence type="ECO:0000313" key="1">
    <source>
        <dbReference type="EMBL" id="PQO31291.1"/>
    </source>
</evidence>
<evidence type="ECO:0000313" key="2">
    <source>
        <dbReference type="Proteomes" id="UP000240009"/>
    </source>
</evidence>
<dbReference type="AlphaFoldDB" id="A0A2S8FGJ1"/>
<sequence length="152" mass="17680">MTMNDRPIWRPNCFSIEQWEQLSREEQIDWWNASQQTLDGTRSPNHAADLYARGVITKNEVFLYVFERITVENVKSFLVTCPQEILNWVMDGANRLPSDGDDKGWDEFGLTSGRTYAPWLSDAEVRSAEEEHRKQLREGVRIFRAVMKSIGP</sequence>
<protein>
    <submittedName>
        <fullName evidence="1">Uncharacterized protein</fullName>
    </submittedName>
</protein>
<reference evidence="1 2" key="1">
    <citation type="submission" date="2018-02" db="EMBL/GenBank/DDBJ databases">
        <title>Comparative genomes isolates from brazilian mangrove.</title>
        <authorList>
            <person name="Araujo J.E."/>
            <person name="Taketani R.G."/>
            <person name="Silva M.C.P."/>
            <person name="Loureco M.V."/>
            <person name="Andreote F.D."/>
        </authorList>
    </citation>
    <scope>NUCLEOTIDE SEQUENCE [LARGE SCALE GENOMIC DNA]</scope>
    <source>
        <strain evidence="1 2">HEX-2 MGV</strain>
    </source>
</reference>
<name>A0A2S8FGJ1_9BACT</name>